<evidence type="ECO:0000256" key="2">
    <source>
        <dbReference type="SAM" id="MobiDB-lite"/>
    </source>
</evidence>
<evidence type="ECO:0000313" key="7">
    <source>
        <dbReference type="Proteomes" id="UP000324748"/>
    </source>
</evidence>
<dbReference type="Pfam" id="PF01713">
    <property type="entry name" value="Smr"/>
    <property type="match status" value="1"/>
</dbReference>
<dbReference type="PANTHER" id="PTHR47417">
    <property type="entry name" value="SMR DOMAIN-CONTAINING PROTEIN YPL199C"/>
    <property type="match status" value="1"/>
</dbReference>
<dbReference type="PANTHER" id="PTHR47417:SF1">
    <property type="entry name" value="SMR DOMAIN-CONTAINING PROTEIN YPL199C"/>
    <property type="match status" value="1"/>
</dbReference>
<keyword evidence="3" id="KW-0812">Transmembrane</keyword>
<feature type="coiled-coil region" evidence="1">
    <location>
        <begin position="216"/>
        <end position="266"/>
    </location>
</feature>
<dbReference type="EMBL" id="VSWC01000053">
    <property type="protein sequence ID" value="KAA1101630.1"/>
    <property type="molecule type" value="Genomic_DNA"/>
</dbReference>
<organism evidence="6 8">
    <name type="scientific">Puccinia graminis f. sp. tritici</name>
    <dbReference type="NCBI Taxonomy" id="56615"/>
    <lineage>
        <taxon>Eukaryota</taxon>
        <taxon>Fungi</taxon>
        <taxon>Dikarya</taxon>
        <taxon>Basidiomycota</taxon>
        <taxon>Pucciniomycotina</taxon>
        <taxon>Pucciniomycetes</taxon>
        <taxon>Pucciniales</taxon>
        <taxon>Pucciniaceae</taxon>
        <taxon>Puccinia</taxon>
    </lineage>
</organism>
<dbReference type="EMBL" id="VDEP01000035">
    <property type="protein sequence ID" value="KAA1136340.1"/>
    <property type="molecule type" value="Genomic_DNA"/>
</dbReference>
<sequence>MTAFNFFFIVINLLALVSLSCVLGGLPVILRDTRPVVESQKNLVDVKSSSGAQNVIRPGDEVELVRPPKHLPAQNSYSGQRSVYQPVGILKPTESPRNPPAPSSFSAGPPGFPTRKVKPVESGKVPPAYTPLSDAPKSAPVSQAKLVRYKKKPQALPDAQTEFLGRKVKPDVSPQYLRKNVPQGLATEPESRPLPTELRTWDHVQSDVQTQNMNLAKGLRDEALKHAREVERKTREAISVSDANVAKQLKNEIKTQLKLRDKLDKQAAKLIFEGRNQGKPPGLFDLHGLYVREAEYYAKKSLLNAKQQGLVQVQFIVGQGKHSRNNIPRLKAAIEALLEAEGVTHGAHPWNKGVILAMLDSPPRSGDVSKHVNALGRIS</sequence>
<evidence type="ECO:0000313" key="6">
    <source>
        <dbReference type="EMBL" id="KAA1136340.1"/>
    </source>
</evidence>
<evidence type="ECO:0000256" key="3">
    <source>
        <dbReference type="SAM" id="Phobius"/>
    </source>
</evidence>
<dbReference type="SMART" id="SM00463">
    <property type="entry name" value="SMR"/>
    <property type="match status" value="1"/>
</dbReference>
<dbReference type="Proteomes" id="UP000324748">
    <property type="component" value="Unassembled WGS sequence"/>
</dbReference>
<dbReference type="Gene3D" id="3.30.1370.110">
    <property type="match status" value="1"/>
</dbReference>
<evidence type="ECO:0000259" key="4">
    <source>
        <dbReference type="PROSITE" id="PS50828"/>
    </source>
</evidence>
<keyword evidence="3" id="KW-1133">Transmembrane helix</keyword>
<reference evidence="7 8" key="1">
    <citation type="submission" date="2019-05" db="EMBL/GenBank/DDBJ databases">
        <title>Emergence of the Ug99 lineage of the wheat stem rust pathogen through somatic hybridization.</title>
        <authorList>
            <person name="Li F."/>
            <person name="Upadhyaya N.M."/>
            <person name="Sperschneider J."/>
            <person name="Matny O."/>
            <person name="Nguyen-Phuc H."/>
            <person name="Mago R."/>
            <person name="Raley C."/>
            <person name="Miller M.E."/>
            <person name="Silverstein K.A.T."/>
            <person name="Henningsen E."/>
            <person name="Hirsch C.D."/>
            <person name="Visser B."/>
            <person name="Pretorius Z.A."/>
            <person name="Steffenson B.J."/>
            <person name="Schwessinger B."/>
            <person name="Dodds P.N."/>
            <person name="Figueroa M."/>
        </authorList>
    </citation>
    <scope>NUCLEOTIDE SEQUENCE [LARGE SCALE GENOMIC DNA]</scope>
    <source>
        <strain evidence="5">21-0</strain>
        <strain evidence="6 8">Ug99</strain>
    </source>
</reference>
<dbReference type="InterPro" id="IPR053020">
    <property type="entry name" value="Smr_domain_protein"/>
</dbReference>
<keyword evidence="7" id="KW-1185">Reference proteome</keyword>
<dbReference type="PROSITE" id="PS50828">
    <property type="entry name" value="SMR"/>
    <property type="match status" value="1"/>
</dbReference>
<dbReference type="InterPro" id="IPR002625">
    <property type="entry name" value="Smr_dom"/>
</dbReference>
<evidence type="ECO:0000313" key="5">
    <source>
        <dbReference type="EMBL" id="KAA1101630.1"/>
    </source>
</evidence>
<accession>A0A5B0SEY4</accession>
<dbReference type="Proteomes" id="UP000325313">
    <property type="component" value="Unassembled WGS sequence"/>
</dbReference>
<feature type="region of interest" description="Disordered" evidence="2">
    <location>
        <begin position="90"/>
        <end position="120"/>
    </location>
</feature>
<evidence type="ECO:0000313" key="8">
    <source>
        <dbReference type="Proteomes" id="UP000325313"/>
    </source>
</evidence>
<dbReference type="OrthoDB" id="3231855at2759"/>
<protein>
    <recommendedName>
        <fullName evidence="4">Smr domain-containing protein</fullName>
    </recommendedName>
</protein>
<dbReference type="InterPro" id="IPR036063">
    <property type="entry name" value="Smr_dom_sf"/>
</dbReference>
<comment type="caution">
    <text evidence="6">The sequence shown here is derived from an EMBL/GenBank/DDBJ whole genome shotgun (WGS) entry which is preliminary data.</text>
</comment>
<dbReference type="SUPFAM" id="SSF160443">
    <property type="entry name" value="SMR domain-like"/>
    <property type="match status" value="1"/>
</dbReference>
<name>A0A5B0SEY4_PUCGR</name>
<dbReference type="AlphaFoldDB" id="A0A5B0SEY4"/>
<evidence type="ECO:0000256" key="1">
    <source>
        <dbReference type="SAM" id="Coils"/>
    </source>
</evidence>
<feature type="domain" description="Smr" evidence="4">
    <location>
        <begin position="284"/>
        <end position="360"/>
    </location>
</feature>
<feature type="transmembrane region" description="Helical" evidence="3">
    <location>
        <begin position="6"/>
        <end position="30"/>
    </location>
</feature>
<proteinExistence type="predicted"/>
<gene>
    <name evidence="5" type="ORF">PGT21_026295</name>
    <name evidence="6" type="ORF">PGTUg99_026308</name>
</gene>
<keyword evidence="1" id="KW-0175">Coiled coil</keyword>
<keyword evidence="3" id="KW-0472">Membrane</keyword>